<feature type="region of interest" description="Disordered" evidence="1">
    <location>
        <begin position="54"/>
        <end position="74"/>
    </location>
</feature>
<dbReference type="RefSeq" id="WP_344528340.1">
    <property type="nucleotide sequence ID" value="NZ_BAAAUG010000163.1"/>
</dbReference>
<dbReference type="EMBL" id="BAAAUG010000163">
    <property type="protein sequence ID" value="GAA3141017.1"/>
    <property type="molecule type" value="Genomic_DNA"/>
</dbReference>
<feature type="region of interest" description="Disordered" evidence="1">
    <location>
        <begin position="117"/>
        <end position="156"/>
    </location>
</feature>
<evidence type="ECO:0000313" key="3">
    <source>
        <dbReference type="EMBL" id="GAA3141017.1"/>
    </source>
</evidence>
<comment type="caution">
    <text evidence="3">The sequence shown here is derived from an EMBL/GenBank/DDBJ whole genome shotgun (WGS) entry which is preliminary data.</text>
</comment>
<evidence type="ECO:0000256" key="2">
    <source>
        <dbReference type="SAM" id="SignalP"/>
    </source>
</evidence>
<keyword evidence="2" id="KW-0732">Signal</keyword>
<proteinExistence type="predicted"/>
<dbReference type="GO" id="GO:0005524">
    <property type="term" value="F:ATP binding"/>
    <property type="evidence" value="ECO:0007669"/>
    <property type="project" value="UniProtKB-KW"/>
</dbReference>
<keyword evidence="3" id="KW-0547">Nucleotide-binding</keyword>
<feature type="chain" id="PRO_5047043599" evidence="2">
    <location>
        <begin position="33"/>
        <end position="156"/>
    </location>
</feature>
<dbReference type="Proteomes" id="UP001501637">
    <property type="component" value="Unassembled WGS sequence"/>
</dbReference>
<evidence type="ECO:0000256" key="1">
    <source>
        <dbReference type="SAM" id="MobiDB-lite"/>
    </source>
</evidence>
<reference evidence="4" key="1">
    <citation type="journal article" date="2019" name="Int. J. Syst. Evol. Microbiol.">
        <title>The Global Catalogue of Microorganisms (GCM) 10K type strain sequencing project: providing services to taxonomists for standard genome sequencing and annotation.</title>
        <authorList>
            <consortium name="The Broad Institute Genomics Platform"/>
            <consortium name="The Broad Institute Genome Sequencing Center for Infectious Disease"/>
            <person name="Wu L."/>
            <person name="Ma J."/>
        </authorList>
    </citation>
    <scope>NUCLEOTIDE SEQUENCE [LARGE SCALE GENOMIC DNA]</scope>
    <source>
        <strain evidence="4">JCM 9092</strain>
    </source>
</reference>
<organism evidence="3 4">
    <name type="scientific">Streptomyces rectiviolaceus</name>
    <dbReference type="NCBI Taxonomy" id="332591"/>
    <lineage>
        <taxon>Bacteria</taxon>
        <taxon>Bacillati</taxon>
        <taxon>Actinomycetota</taxon>
        <taxon>Actinomycetes</taxon>
        <taxon>Kitasatosporales</taxon>
        <taxon>Streptomycetaceae</taxon>
        <taxon>Streptomyces</taxon>
    </lineage>
</organism>
<sequence>MSLPLTRRIARAALLIAAGAAPVVGAAGSASAAELPATPDLGGVTALDGAGLGNTVDGAAQNTTGLAGESGSKAVKKGVPAAGKVVGSGAKTTTPVAQKAAGDLAGNAGDVVGEAAGTATKDGLPTDAVGEGLPTDSVTKGGLPTDQLPVKSLPLG</sequence>
<name>A0ABP6N9Q9_9ACTN</name>
<evidence type="ECO:0000313" key="4">
    <source>
        <dbReference type="Proteomes" id="UP001501637"/>
    </source>
</evidence>
<feature type="signal peptide" evidence="2">
    <location>
        <begin position="1"/>
        <end position="32"/>
    </location>
</feature>
<gene>
    <name evidence="3" type="ORF">GCM10010449_71260</name>
</gene>
<accession>A0ABP6N9Q9</accession>
<keyword evidence="3" id="KW-0067">ATP-binding</keyword>
<keyword evidence="4" id="KW-1185">Reference proteome</keyword>
<protein>
    <submittedName>
        <fullName evidence="3">ATP-binding protein</fullName>
    </submittedName>
</protein>